<comment type="caution">
    <text evidence="2">The sequence shown here is derived from an EMBL/GenBank/DDBJ whole genome shotgun (WGS) entry which is preliminary data.</text>
</comment>
<evidence type="ECO:0000256" key="1">
    <source>
        <dbReference type="SAM" id="Phobius"/>
    </source>
</evidence>
<feature type="transmembrane region" description="Helical" evidence="1">
    <location>
        <begin position="246"/>
        <end position="270"/>
    </location>
</feature>
<accession>A0A0F9XHL7</accession>
<organism evidence="2">
    <name type="scientific">marine sediment metagenome</name>
    <dbReference type="NCBI Taxonomy" id="412755"/>
    <lineage>
        <taxon>unclassified sequences</taxon>
        <taxon>metagenomes</taxon>
        <taxon>ecological metagenomes</taxon>
    </lineage>
</organism>
<name>A0A0F9XHL7_9ZZZZ</name>
<gene>
    <name evidence="2" type="ORF">LCGC14_0146880</name>
</gene>
<evidence type="ECO:0000313" key="2">
    <source>
        <dbReference type="EMBL" id="KKN98576.1"/>
    </source>
</evidence>
<dbReference type="AlphaFoldDB" id="A0A0F9XHL7"/>
<dbReference type="EMBL" id="LAZR01000051">
    <property type="protein sequence ID" value="KKN98576.1"/>
    <property type="molecule type" value="Genomic_DNA"/>
</dbReference>
<reference evidence="2" key="1">
    <citation type="journal article" date="2015" name="Nature">
        <title>Complex archaea that bridge the gap between prokaryotes and eukaryotes.</title>
        <authorList>
            <person name="Spang A."/>
            <person name="Saw J.H."/>
            <person name="Jorgensen S.L."/>
            <person name="Zaremba-Niedzwiedzka K."/>
            <person name="Martijn J."/>
            <person name="Lind A.E."/>
            <person name="van Eijk R."/>
            <person name="Schleper C."/>
            <person name="Guy L."/>
            <person name="Ettema T.J."/>
        </authorList>
    </citation>
    <scope>NUCLEOTIDE SEQUENCE</scope>
</reference>
<sequence>MECSFSNVGYEITKLADNHTIKAQTDNSFRDTRNIMLGRQLGASAMAIGGVAGVGTSLLSRKADELLVSKVTKELVKDEAAKASSVIAEMLNQYGLSDILKNPESSIEVGRSAGSGQTSIYLDLDPRKPQRSVAKFAITDTGKFAPAHEVGHVVGEQRSLLHKWRGKLTRGQSRNLTQALSRANRAAYLAGIGGGLIAMSTDNEYAAPALVAAPFLPQLYNEARASAYGLNYLKKKHGLKSMLKGLVPATTAISTYAAMPLSLAIAFLAAGKLKKKIKHKPPVKKGDKK</sequence>
<protein>
    <submittedName>
        <fullName evidence="2">Uncharacterized protein</fullName>
    </submittedName>
</protein>
<proteinExistence type="predicted"/>
<keyword evidence="1" id="KW-0472">Membrane</keyword>
<keyword evidence="1" id="KW-1133">Transmembrane helix</keyword>
<keyword evidence="1" id="KW-0812">Transmembrane</keyword>